<dbReference type="GO" id="GO:0170057">
    <property type="term" value="F:RNA ligase (GTP) activity"/>
    <property type="evidence" value="ECO:0007669"/>
    <property type="project" value="UniProtKB-EC"/>
</dbReference>
<dbReference type="GO" id="GO:0030145">
    <property type="term" value="F:manganese ion binding"/>
    <property type="evidence" value="ECO:0007669"/>
    <property type="project" value="TreeGrafter"/>
</dbReference>
<dbReference type="GO" id="GO:0006314">
    <property type="term" value="P:intron homing"/>
    <property type="evidence" value="ECO:0007669"/>
    <property type="project" value="UniProtKB-KW"/>
</dbReference>
<feature type="binding site" evidence="14">
    <location>
        <begin position="162"/>
        <end position="166"/>
    </location>
    <ligand>
        <name>GMP</name>
        <dbReference type="ChEBI" id="CHEBI:58115"/>
    </ligand>
</feature>
<evidence type="ECO:0000256" key="10">
    <source>
        <dbReference type="ARBA" id="ARBA00023000"/>
    </source>
</evidence>
<evidence type="ECO:0000256" key="11">
    <source>
        <dbReference type="ARBA" id="ARBA00023134"/>
    </source>
</evidence>
<sequence length="742" mass="81706">MAFTPLAGTRAPVRVWTDPYGIEPQAARQLRNIGALPWVEGVAVMPDVHFGKGATVGSVIAMRQAVSPAAVGVDIGCGMSAVRTSLTAADLPDDLAGLRSAIEATIPIGFAQRDTAVDPRRVRGLEQGGWDVFWRGFADLDKRVAQLETRAQRQLGTLGGGNHFIEVCLEQGGADDGRVWLMLHSGSRNIGKELAERHIGVARRLPHNADLPDRDLAVFLAGTPEMAAYRRDLFWAQEYARRNRAVMLALLCQVVRDQFPQVGYDEPISCFAGETRVITDQGCRPIRDLAGGWHTLLTAGGQWVKAPVASFGRQRIYEVTVGRFGEEKVIRATAEHRWLLRPKVAHNRTEATTVGLRVGDRLEYTFPRPLPGLRPSREGIARGFVYGDGSISGDSLAHATFYGCKDDALLPFFEDMGRLRTYYYAYDRRSPNRKRHVPQHEVTEHALASGEISSYRRLGGLPRQWKREYPSLESPVAVLYGWIAGYFAADGDVGKTGRPSIWSADRRDLEFVKAACDVLGIWTLPIRQRMRSGFGEPASPIYVMGISRADLTPEFFVHENHRERWSANRQAIERRGWTVRKVQETDVVEEVYCAVVDGTHSFALEGNILTGNCHHNYVAEESYGGLDVLVTRKGAIRAGRGDLGIIPGSMGTGSYIVRGKGNPDAYCSASHGAGRRMSRAQAKRTFSTDDLAAQTAGVECRKDAGVVDEIPGAYKDITEVMAQQQDLVEVVAHLKQVVCVKG</sequence>
<comment type="catalytic activity">
    <reaction evidence="13">
        <text>a 3'-end 3'-phospho-ribonucleotide-RNA + a 5'-end dephospho-ribonucleoside-RNA + GTP = a ribonucleotidyl-ribonucleotide-RNA + GMP + diphosphate</text>
        <dbReference type="Rhea" id="RHEA:68076"/>
        <dbReference type="Rhea" id="RHEA-COMP:10463"/>
        <dbReference type="Rhea" id="RHEA-COMP:13936"/>
        <dbReference type="Rhea" id="RHEA-COMP:17355"/>
        <dbReference type="ChEBI" id="CHEBI:33019"/>
        <dbReference type="ChEBI" id="CHEBI:37565"/>
        <dbReference type="ChEBI" id="CHEBI:58115"/>
        <dbReference type="ChEBI" id="CHEBI:83062"/>
        <dbReference type="ChEBI" id="CHEBI:138284"/>
        <dbReference type="ChEBI" id="CHEBI:173118"/>
        <dbReference type="EC" id="6.5.1.8"/>
    </reaction>
</comment>
<dbReference type="GO" id="GO:0004519">
    <property type="term" value="F:endonuclease activity"/>
    <property type="evidence" value="ECO:0007669"/>
    <property type="project" value="UniProtKB-KW"/>
</dbReference>
<keyword evidence="2" id="KW-0436">Ligase</keyword>
<gene>
    <name evidence="16" type="ORF">GA0070609_3090</name>
</gene>
<evidence type="ECO:0000256" key="5">
    <source>
        <dbReference type="ARBA" id="ARBA00022741"/>
    </source>
</evidence>
<organism evidence="16 17">
    <name type="scientific">Micromonospora echinaurantiaca</name>
    <dbReference type="NCBI Taxonomy" id="47857"/>
    <lineage>
        <taxon>Bacteria</taxon>
        <taxon>Bacillati</taxon>
        <taxon>Actinomycetota</taxon>
        <taxon>Actinomycetes</taxon>
        <taxon>Micromonosporales</taxon>
        <taxon>Micromonosporaceae</taxon>
        <taxon>Micromonospora</taxon>
    </lineage>
</organism>
<dbReference type="InterPro" id="IPR001233">
    <property type="entry name" value="RtcB"/>
</dbReference>
<dbReference type="AlphaFoldDB" id="A0A1C5ICL8"/>
<dbReference type="SUPFAM" id="SSF55608">
    <property type="entry name" value="Homing endonucleases"/>
    <property type="match status" value="1"/>
</dbReference>
<dbReference type="InterPro" id="IPR036844">
    <property type="entry name" value="Hint_dom_sf"/>
</dbReference>
<evidence type="ECO:0000256" key="1">
    <source>
        <dbReference type="ARBA" id="ARBA00012726"/>
    </source>
</evidence>
<keyword evidence="6" id="KW-0255">Endonuclease</keyword>
<feature type="binding site" evidence="15">
    <location>
        <position position="184"/>
    </location>
    <ligand>
        <name>Mn(2+)</name>
        <dbReference type="ChEBI" id="CHEBI:29035"/>
        <label>2</label>
    </ligand>
</feature>
<dbReference type="GO" id="GO:0006396">
    <property type="term" value="P:RNA processing"/>
    <property type="evidence" value="ECO:0007669"/>
    <property type="project" value="InterPro"/>
</dbReference>
<evidence type="ECO:0000256" key="8">
    <source>
        <dbReference type="ARBA" id="ARBA00022813"/>
    </source>
</evidence>
<evidence type="ECO:0000256" key="9">
    <source>
        <dbReference type="ARBA" id="ARBA00022886"/>
    </source>
</evidence>
<dbReference type="GO" id="GO:0006281">
    <property type="term" value="P:DNA repair"/>
    <property type="evidence" value="ECO:0007669"/>
    <property type="project" value="TreeGrafter"/>
</dbReference>
<dbReference type="Pfam" id="PF01139">
    <property type="entry name" value="RtcB"/>
    <property type="match status" value="2"/>
</dbReference>
<keyword evidence="7" id="KW-0692">RNA repair</keyword>
<dbReference type="Gene3D" id="2.170.16.10">
    <property type="entry name" value="Hedgehog/Intein (Hint) domain"/>
    <property type="match status" value="1"/>
</dbReference>
<evidence type="ECO:0000256" key="4">
    <source>
        <dbReference type="ARBA" id="ARBA00022723"/>
    </source>
</evidence>
<dbReference type="Gene3D" id="3.10.28.10">
    <property type="entry name" value="Homing endonucleases"/>
    <property type="match status" value="1"/>
</dbReference>
<protein>
    <recommendedName>
        <fullName evidence="1">3'-phosphate/5'-hydroxy nucleic acid ligase</fullName>
        <ecNumber evidence="1">6.5.1.8</ecNumber>
    </recommendedName>
</protein>
<dbReference type="GO" id="GO:0003909">
    <property type="term" value="F:DNA ligase activity"/>
    <property type="evidence" value="ECO:0007669"/>
    <property type="project" value="TreeGrafter"/>
</dbReference>
<dbReference type="PROSITE" id="PS50817">
    <property type="entry name" value="INTEIN_N_TER"/>
    <property type="match status" value="1"/>
</dbReference>
<comment type="cofactor">
    <cofactor evidence="15">
        <name>Mn(2+)</name>
        <dbReference type="ChEBI" id="CHEBI:29035"/>
    </cofactor>
    <text evidence="15">Binds 2 manganese ions per subunit.</text>
</comment>
<feature type="binding site" evidence="15">
    <location>
        <position position="163"/>
    </location>
    <ligand>
        <name>Mn(2+)</name>
        <dbReference type="ChEBI" id="CHEBI:29035"/>
        <label>1</label>
    </ligand>
</feature>
<dbReference type="GO" id="GO:0042245">
    <property type="term" value="P:RNA repair"/>
    <property type="evidence" value="ECO:0007669"/>
    <property type="project" value="UniProtKB-KW"/>
</dbReference>
<evidence type="ECO:0000256" key="12">
    <source>
        <dbReference type="ARBA" id="ARBA00023211"/>
    </source>
</evidence>
<keyword evidence="3" id="KW-0540">Nuclease</keyword>
<dbReference type="Proteomes" id="UP000198217">
    <property type="component" value="Chromosome I"/>
</dbReference>
<keyword evidence="12 15" id="KW-0464">Manganese</keyword>
<dbReference type="InterPro" id="IPR030934">
    <property type="entry name" value="Intein_C"/>
</dbReference>
<evidence type="ECO:0000313" key="16">
    <source>
        <dbReference type="EMBL" id="SCG55833.1"/>
    </source>
</evidence>
<dbReference type="GO" id="GO:0005525">
    <property type="term" value="F:GTP binding"/>
    <property type="evidence" value="ECO:0007669"/>
    <property type="project" value="UniProtKB-KW"/>
</dbReference>
<evidence type="ECO:0000256" key="2">
    <source>
        <dbReference type="ARBA" id="ARBA00022598"/>
    </source>
</evidence>
<accession>A0A1C5ICL8</accession>
<dbReference type="InterPro" id="IPR006141">
    <property type="entry name" value="Intein_N"/>
</dbReference>
<evidence type="ECO:0000256" key="14">
    <source>
        <dbReference type="PIRSR" id="PIRSR601233-2"/>
    </source>
</evidence>
<evidence type="ECO:0000256" key="13">
    <source>
        <dbReference type="ARBA" id="ARBA00047746"/>
    </source>
</evidence>
<dbReference type="PANTHER" id="PTHR43749">
    <property type="entry name" value="RNA-SPLICING LIGASE RTCB"/>
    <property type="match status" value="1"/>
</dbReference>
<dbReference type="GO" id="GO:0016539">
    <property type="term" value="P:intein-mediated protein splicing"/>
    <property type="evidence" value="ECO:0007669"/>
    <property type="project" value="InterPro"/>
</dbReference>
<evidence type="ECO:0000256" key="3">
    <source>
        <dbReference type="ARBA" id="ARBA00022722"/>
    </source>
</evidence>
<dbReference type="Gene3D" id="3.90.1860.10">
    <property type="entry name" value="tRNA-splicing ligase RtcB"/>
    <property type="match status" value="2"/>
</dbReference>
<keyword evidence="17" id="KW-1185">Reference proteome</keyword>
<evidence type="ECO:0000256" key="7">
    <source>
        <dbReference type="ARBA" id="ARBA00022800"/>
    </source>
</evidence>
<keyword evidence="10" id="KW-0651">Protein splicing</keyword>
<dbReference type="SUPFAM" id="SSF51294">
    <property type="entry name" value="Hedgehog/intein (Hint) domain"/>
    <property type="match status" value="1"/>
</dbReference>
<keyword evidence="6" id="KW-0378">Hydrolase</keyword>
<dbReference type="InterPro" id="IPR036025">
    <property type="entry name" value="RtcB-like_sf"/>
</dbReference>
<evidence type="ECO:0000256" key="6">
    <source>
        <dbReference type="ARBA" id="ARBA00022759"/>
    </source>
</evidence>
<feature type="binding site" evidence="15">
    <location>
        <position position="74"/>
    </location>
    <ligand>
        <name>Mn(2+)</name>
        <dbReference type="ChEBI" id="CHEBI:29035"/>
        <label>1</label>
    </ligand>
</feature>
<dbReference type="PROSITE" id="PS50818">
    <property type="entry name" value="INTEIN_C_TER"/>
    <property type="match status" value="1"/>
</dbReference>
<keyword evidence="11 14" id="KW-0342">GTP-binding</keyword>
<dbReference type="EC" id="6.5.1.8" evidence="1"/>
<keyword evidence="9" id="KW-0404">Intron homing</keyword>
<dbReference type="EMBL" id="LT607750">
    <property type="protein sequence ID" value="SCG55833.1"/>
    <property type="molecule type" value="Genomic_DNA"/>
</dbReference>
<reference evidence="16 17" key="1">
    <citation type="submission" date="2016-06" db="EMBL/GenBank/DDBJ databases">
        <authorList>
            <person name="Kjaerup R.B."/>
            <person name="Dalgaard T.S."/>
            <person name="Juul-Madsen H.R."/>
        </authorList>
    </citation>
    <scope>NUCLEOTIDE SEQUENCE [LARGE SCALE GENOMIC DNA]</scope>
    <source>
        <strain evidence="16 17">DSM 43904</strain>
    </source>
</reference>
<dbReference type="PANTHER" id="PTHR43749:SF2">
    <property type="entry name" value="RNA-SPLICING LIGASE RTCB"/>
    <property type="match status" value="1"/>
</dbReference>
<evidence type="ECO:0000256" key="15">
    <source>
        <dbReference type="PIRSR" id="PIRSR601233-3"/>
    </source>
</evidence>
<keyword evidence="4 15" id="KW-0479">Metal-binding</keyword>
<proteinExistence type="predicted"/>
<dbReference type="InterPro" id="IPR052915">
    <property type="entry name" value="RtcB-like"/>
</dbReference>
<evidence type="ECO:0000313" key="17">
    <source>
        <dbReference type="Proteomes" id="UP000198217"/>
    </source>
</evidence>
<name>A0A1C5ICL8_9ACTN</name>
<dbReference type="InterPro" id="IPR027434">
    <property type="entry name" value="Homing_endonucl"/>
</dbReference>
<keyword evidence="8" id="KW-0068">Autocatalytic cleavage</keyword>
<dbReference type="SUPFAM" id="SSF103365">
    <property type="entry name" value="Hypothetical protein PH1602"/>
    <property type="match status" value="2"/>
</dbReference>
<keyword evidence="5 14" id="KW-0547">Nucleotide-binding</keyword>